<protein>
    <recommendedName>
        <fullName evidence="3">DUF3592 domain-containing protein</fullName>
    </recommendedName>
</protein>
<evidence type="ECO:0000313" key="2">
    <source>
        <dbReference type="Proteomes" id="UP000249008"/>
    </source>
</evidence>
<dbReference type="AlphaFoldDB" id="A0AAX2J9I0"/>
<proteinExistence type="predicted"/>
<organism evidence="1 2">
    <name type="scientific">Fusobacterium ulcerans</name>
    <dbReference type="NCBI Taxonomy" id="861"/>
    <lineage>
        <taxon>Bacteria</taxon>
        <taxon>Fusobacteriati</taxon>
        <taxon>Fusobacteriota</taxon>
        <taxon>Fusobacteriia</taxon>
        <taxon>Fusobacteriales</taxon>
        <taxon>Fusobacteriaceae</taxon>
        <taxon>Fusobacterium</taxon>
    </lineage>
</organism>
<evidence type="ECO:0008006" key="3">
    <source>
        <dbReference type="Google" id="ProtNLM"/>
    </source>
</evidence>
<dbReference type="RefSeq" id="WP_005977602.1">
    <property type="nucleotide sequence ID" value="NZ_CABKNW010000002.1"/>
</dbReference>
<gene>
    <name evidence="1" type="ORF">NCTC12112_01313</name>
</gene>
<evidence type="ECO:0000313" key="1">
    <source>
        <dbReference type="EMBL" id="SQJ02368.1"/>
    </source>
</evidence>
<name>A0AAX2J9I0_9FUSO</name>
<dbReference type="GeneID" id="78455882"/>
<dbReference type="Proteomes" id="UP000249008">
    <property type="component" value="Chromosome 1"/>
</dbReference>
<accession>A0AAX2J9I0</accession>
<sequence length="107" mass="11920">MGAGLVLIAVGVWLMMKKSKIEAEIYKGTIVGLTKFNKYYIVRFECDGEMVEAKTIEGGLLNSEDKVGEEIEIEYNKEQPEVCSIKGANRGYILIIAGIIFILIRAM</sequence>
<dbReference type="KEGG" id="ful:C4N20_13730"/>
<reference evidence="1 2" key="1">
    <citation type="submission" date="2018-06" db="EMBL/GenBank/DDBJ databases">
        <authorList>
            <consortium name="Pathogen Informatics"/>
            <person name="Doyle S."/>
        </authorList>
    </citation>
    <scope>NUCLEOTIDE SEQUENCE [LARGE SCALE GENOMIC DNA]</scope>
    <source>
        <strain evidence="1 2">NCTC12112</strain>
    </source>
</reference>
<dbReference type="EMBL" id="LS483487">
    <property type="protein sequence ID" value="SQJ02368.1"/>
    <property type="molecule type" value="Genomic_DNA"/>
</dbReference>